<feature type="non-terminal residue" evidence="1">
    <location>
        <position position="254"/>
    </location>
</feature>
<gene>
    <name evidence="1" type="ORF">SNEC2469_LOCUS5763</name>
</gene>
<proteinExistence type="predicted"/>
<comment type="caution">
    <text evidence="1">The sequence shown here is derived from an EMBL/GenBank/DDBJ whole genome shotgun (WGS) entry which is preliminary data.</text>
</comment>
<name>A0A812MGG2_9DINO</name>
<accession>A0A812MGG2</accession>
<reference evidence="1" key="1">
    <citation type="submission" date="2021-02" db="EMBL/GenBank/DDBJ databases">
        <authorList>
            <person name="Dougan E. K."/>
            <person name="Rhodes N."/>
            <person name="Thang M."/>
            <person name="Chan C."/>
        </authorList>
    </citation>
    <scope>NUCLEOTIDE SEQUENCE</scope>
</reference>
<protein>
    <submittedName>
        <fullName evidence="1">Uncharacterized protein</fullName>
    </submittedName>
</protein>
<evidence type="ECO:0000313" key="1">
    <source>
        <dbReference type="EMBL" id="CAE7257941.1"/>
    </source>
</evidence>
<sequence>MPHNGVQPPDAADVAGVLLTVLHSAFSLPLTLCSESFLPVLTEMGVRLLVVTGPRGGAEVDVEGGLLGRAFDAWEVLANGLRSEPSSASLDVAAATAYAQLLCALPVALKLPLDLPADQGPKAAAWGVRGRIAQVLTVWCSGAPQRQGEAVAKLRELQVQSGSAALDTATGLADLEMVLTFGSAVAEMCASTAEMESELPVPLTHLLMGLPRVLALQPAEPWASVLEASAAELICYPVPFRVCEFSFRPLERSR</sequence>
<dbReference type="Proteomes" id="UP000601435">
    <property type="component" value="Unassembled WGS sequence"/>
</dbReference>
<keyword evidence="2" id="KW-1185">Reference proteome</keyword>
<dbReference type="AlphaFoldDB" id="A0A812MGG2"/>
<dbReference type="EMBL" id="CAJNJA010010468">
    <property type="protein sequence ID" value="CAE7257941.1"/>
    <property type="molecule type" value="Genomic_DNA"/>
</dbReference>
<organism evidence="1 2">
    <name type="scientific">Symbiodinium necroappetens</name>
    <dbReference type="NCBI Taxonomy" id="1628268"/>
    <lineage>
        <taxon>Eukaryota</taxon>
        <taxon>Sar</taxon>
        <taxon>Alveolata</taxon>
        <taxon>Dinophyceae</taxon>
        <taxon>Suessiales</taxon>
        <taxon>Symbiodiniaceae</taxon>
        <taxon>Symbiodinium</taxon>
    </lineage>
</organism>
<evidence type="ECO:0000313" key="2">
    <source>
        <dbReference type="Proteomes" id="UP000601435"/>
    </source>
</evidence>
<dbReference type="OrthoDB" id="436323at2759"/>